<dbReference type="InterPro" id="IPR025966">
    <property type="entry name" value="OppC_N"/>
</dbReference>
<evidence type="ECO:0000256" key="5">
    <source>
        <dbReference type="ARBA" id="ARBA00022989"/>
    </source>
</evidence>
<dbReference type="EMBL" id="SOKJ01000116">
    <property type="protein sequence ID" value="TET11971.1"/>
    <property type="molecule type" value="Genomic_DNA"/>
</dbReference>
<dbReference type="AlphaFoldDB" id="A0A523S274"/>
<evidence type="ECO:0000256" key="2">
    <source>
        <dbReference type="ARBA" id="ARBA00022448"/>
    </source>
</evidence>
<protein>
    <submittedName>
        <fullName evidence="9">ABC transporter permease</fullName>
    </submittedName>
</protein>
<dbReference type="Pfam" id="PF12911">
    <property type="entry name" value="OppC_N"/>
    <property type="match status" value="1"/>
</dbReference>
<evidence type="ECO:0000256" key="3">
    <source>
        <dbReference type="ARBA" id="ARBA00022475"/>
    </source>
</evidence>
<dbReference type="PANTHER" id="PTHR43386:SF1">
    <property type="entry name" value="D,D-DIPEPTIDE TRANSPORT SYSTEM PERMEASE PROTEIN DDPC-RELATED"/>
    <property type="match status" value="1"/>
</dbReference>
<keyword evidence="2 7" id="KW-0813">Transport</keyword>
<dbReference type="GO" id="GO:0055085">
    <property type="term" value="P:transmembrane transport"/>
    <property type="evidence" value="ECO:0007669"/>
    <property type="project" value="InterPro"/>
</dbReference>
<comment type="similarity">
    <text evidence="7">Belongs to the binding-protein-dependent transport system permease family.</text>
</comment>
<evidence type="ECO:0000256" key="1">
    <source>
        <dbReference type="ARBA" id="ARBA00004651"/>
    </source>
</evidence>
<evidence type="ECO:0000259" key="8">
    <source>
        <dbReference type="PROSITE" id="PS50928"/>
    </source>
</evidence>
<dbReference type="Gene3D" id="1.10.3720.10">
    <property type="entry name" value="MetI-like"/>
    <property type="match status" value="1"/>
</dbReference>
<feature type="domain" description="ABC transmembrane type-1" evidence="8">
    <location>
        <begin position="83"/>
        <end position="272"/>
    </location>
</feature>
<evidence type="ECO:0000313" key="9">
    <source>
        <dbReference type="EMBL" id="TET11971.1"/>
    </source>
</evidence>
<evidence type="ECO:0000256" key="4">
    <source>
        <dbReference type="ARBA" id="ARBA00022692"/>
    </source>
</evidence>
<feature type="transmembrane region" description="Helical" evidence="7">
    <location>
        <begin position="196"/>
        <end position="217"/>
    </location>
</feature>
<feature type="transmembrane region" description="Helical" evidence="7">
    <location>
        <begin position="86"/>
        <end position="111"/>
    </location>
</feature>
<dbReference type="PANTHER" id="PTHR43386">
    <property type="entry name" value="OLIGOPEPTIDE TRANSPORT SYSTEM PERMEASE PROTEIN APPC"/>
    <property type="match status" value="1"/>
</dbReference>
<name>A0A523S274_UNCAE</name>
<keyword evidence="6 7" id="KW-0472">Membrane</keyword>
<comment type="subcellular location">
    <subcellularLocation>
        <location evidence="1 7">Cell membrane</location>
        <topology evidence="1 7">Multi-pass membrane protein</topology>
    </subcellularLocation>
</comment>
<dbReference type="PROSITE" id="PS50928">
    <property type="entry name" value="ABC_TM1"/>
    <property type="match status" value="1"/>
</dbReference>
<dbReference type="Proteomes" id="UP000316360">
    <property type="component" value="Unassembled WGS sequence"/>
</dbReference>
<feature type="transmembrane region" description="Helical" evidence="7">
    <location>
        <begin position="21"/>
        <end position="44"/>
    </location>
</feature>
<evidence type="ECO:0000256" key="7">
    <source>
        <dbReference type="RuleBase" id="RU363032"/>
    </source>
</evidence>
<keyword evidence="4 7" id="KW-0812">Transmembrane</keyword>
<evidence type="ECO:0000313" key="10">
    <source>
        <dbReference type="Proteomes" id="UP000316360"/>
    </source>
</evidence>
<reference evidence="9 10" key="1">
    <citation type="submission" date="2019-03" db="EMBL/GenBank/DDBJ databases">
        <title>Metabolic potential of uncultured bacteria and archaea associated with petroleum seepage in deep-sea sediments.</title>
        <authorList>
            <person name="Dong X."/>
            <person name="Hubert C."/>
        </authorList>
    </citation>
    <scope>NUCLEOTIDE SEQUENCE [LARGE SCALE GENOMIC DNA]</scope>
    <source>
        <strain evidence="9">E44_bin7</strain>
    </source>
</reference>
<feature type="transmembrane region" description="Helical" evidence="7">
    <location>
        <begin position="254"/>
        <end position="275"/>
    </location>
</feature>
<evidence type="ECO:0000256" key="6">
    <source>
        <dbReference type="ARBA" id="ARBA00023136"/>
    </source>
</evidence>
<dbReference type="InterPro" id="IPR035906">
    <property type="entry name" value="MetI-like_sf"/>
</dbReference>
<keyword evidence="5 7" id="KW-1133">Transmembrane helix</keyword>
<proteinExistence type="inferred from homology"/>
<dbReference type="SUPFAM" id="SSF161098">
    <property type="entry name" value="MetI-like"/>
    <property type="match status" value="1"/>
</dbReference>
<dbReference type="InterPro" id="IPR000515">
    <property type="entry name" value="MetI-like"/>
</dbReference>
<dbReference type="CDD" id="cd06261">
    <property type="entry name" value="TM_PBP2"/>
    <property type="match status" value="1"/>
</dbReference>
<keyword evidence="3" id="KW-1003">Cell membrane</keyword>
<dbReference type="Pfam" id="PF00528">
    <property type="entry name" value="BPD_transp_1"/>
    <property type="match status" value="1"/>
</dbReference>
<gene>
    <name evidence="9" type="ORF">E3J84_02200</name>
</gene>
<accession>A0A523S274</accession>
<comment type="caution">
    <text evidence="9">The sequence shown here is derived from an EMBL/GenBank/DDBJ whole genome shotgun (WGS) entry which is preliminary data.</text>
</comment>
<organism evidence="9 10">
    <name type="scientific">Aerophobetes bacterium</name>
    <dbReference type="NCBI Taxonomy" id="2030807"/>
    <lineage>
        <taxon>Bacteria</taxon>
        <taxon>Candidatus Aerophobota</taxon>
    </lineage>
</organism>
<dbReference type="GO" id="GO:0005886">
    <property type="term" value="C:plasma membrane"/>
    <property type="evidence" value="ECO:0007669"/>
    <property type="project" value="UniProtKB-SubCell"/>
</dbReference>
<dbReference type="InterPro" id="IPR050366">
    <property type="entry name" value="BP-dependent_transpt_permease"/>
</dbReference>
<sequence>MNTKKGFLKRFEIFSFILSSPLRCLGAVIVASLLFIAIFAPAIAPYDPYDINPVNRLSEISFTHPFGTDNLGRDVLSRMFYGTRTALFVGMMGVSVSLLMGLILGMIAAYCGSIIDDAILLLFDTLRSFPTIILILVIISVVGPSITNIVLALAITFMSTYGRAVRARTLSVKEEDYIKAAEALGARRLRIIRSHIIKNVVGPLIIMAGMDVGYMIALEAGLSFLGLGVPPPTASWGKMLRVGFDYMLKDPLLIIWPSIALFVAVAGFSLLAEALRNFLDPSVRRSVKGSLSAIRSQESIS</sequence>